<accession>A0A8D1UWN7</accession>
<sequence length="59" mass="6442">MAVLHVAGAVTCATAIAMPDPQPTLPQREPQGHPFKWLHFGCSARREEVTQNSAKETDN</sequence>
<reference evidence="1" key="1">
    <citation type="submission" date="2025-08" db="UniProtKB">
        <authorList>
            <consortium name="Ensembl"/>
        </authorList>
    </citation>
    <scope>IDENTIFICATION</scope>
</reference>
<proteinExistence type="predicted"/>
<dbReference type="Ensembl" id="ENSSSCT00060036163.1">
    <property type="protein sequence ID" value="ENSSSCP00060015379.1"/>
    <property type="gene ID" value="ENSSSCG00060026714.1"/>
</dbReference>
<organism evidence="1 2">
    <name type="scientific">Sus scrofa</name>
    <name type="common">Pig</name>
    <dbReference type="NCBI Taxonomy" id="9823"/>
    <lineage>
        <taxon>Eukaryota</taxon>
        <taxon>Metazoa</taxon>
        <taxon>Chordata</taxon>
        <taxon>Craniata</taxon>
        <taxon>Vertebrata</taxon>
        <taxon>Euteleostomi</taxon>
        <taxon>Mammalia</taxon>
        <taxon>Eutheria</taxon>
        <taxon>Laurasiatheria</taxon>
        <taxon>Artiodactyla</taxon>
        <taxon>Suina</taxon>
        <taxon>Suidae</taxon>
        <taxon>Sus</taxon>
    </lineage>
</organism>
<evidence type="ECO:0000313" key="2">
    <source>
        <dbReference type="Proteomes" id="UP000694723"/>
    </source>
</evidence>
<protein>
    <recommendedName>
        <fullName evidence="3">Secreted protein</fullName>
    </recommendedName>
</protein>
<evidence type="ECO:0008006" key="3">
    <source>
        <dbReference type="Google" id="ProtNLM"/>
    </source>
</evidence>
<dbReference type="AlphaFoldDB" id="A0A8D1UWN7"/>
<name>A0A8D1UWN7_PIG</name>
<evidence type="ECO:0000313" key="1">
    <source>
        <dbReference type="Ensembl" id="ENSSSCP00060015379.1"/>
    </source>
</evidence>
<dbReference type="Proteomes" id="UP000694723">
    <property type="component" value="Unplaced"/>
</dbReference>